<dbReference type="PANTHER" id="PTHR30055">
    <property type="entry name" value="HTH-TYPE TRANSCRIPTIONAL REGULATOR RUTR"/>
    <property type="match status" value="1"/>
</dbReference>
<dbReference type="GO" id="GO:0045892">
    <property type="term" value="P:negative regulation of DNA-templated transcription"/>
    <property type="evidence" value="ECO:0007669"/>
    <property type="project" value="UniProtKB-ARBA"/>
</dbReference>
<evidence type="ECO:0000256" key="4">
    <source>
        <dbReference type="PROSITE-ProRule" id="PRU00335"/>
    </source>
</evidence>
<reference evidence="6 7" key="1">
    <citation type="submission" date="2020-05" db="EMBL/GenBank/DDBJ databases">
        <title>DNA-SIP metagenomic assembled genomes.</title>
        <authorList>
            <person name="Yu J."/>
        </authorList>
    </citation>
    <scope>NUCLEOTIDE SEQUENCE [LARGE SCALE GENOMIC DNA]</scope>
    <source>
        <strain evidence="6">Bin5.27</strain>
    </source>
</reference>
<dbReference type="PROSITE" id="PS50977">
    <property type="entry name" value="HTH_TETR_2"/>
    <property type="match status" value="1"/>
</dbReference>
<protein>
    <submittedName>
        <fullName evidence="6">TetR/AcrR family transcriptional regulator</fullName>
    </submittedName>
</protein>
<comment type="caution">
    <text evidence="6">The sequence shown here is derived from an EMBL/GenBank/DDBJ whole genome shotgun (WGS) entry which is preliminary data.</text>
</comment>
<dbReference type="EMBL" id="JABFXE010000696">
    <property type="protein sequence ID" value="NUQ90045.1"/>
    <property type="molecule type" value="Genomic_DNA"/>
</dbReference>
<accession>A0A850CDI0</accession>
<evidence type="ECO:0000256" key="3">
    <source>
        <dbReference type="ARBA" id="ARBA00023163"/>
    </source>
</evidence>
<keyword evidence="3" id="KW-0804">Transcription</keyword>
<dbReference type="PANTHER" id="PTHR30055:SF146">
    <property type="entry name" value="HTH-TYPE TRANSCRIPTIONAL DUAL REGULATOR CECR"/>
    <property type="match status" value="1"/>
</dbReference>
<keyword evidence="2 4" id="KW-0238">DNA-binding</keyword>
<dbReference type="Pfam" id="PF14246">
    <property type="entry name" value="TetR_C_7"/>
    <property type="match status" value="1"/>
</dbReference>
<name>A0A850CDI0_9ACTN</name>
<evidence type="ECO:0000259" key="5">
    <source>
        <dbReference type="PROSITE" id="PS50977"/>
    </source>
</evidence>
<dbReference type="GO" id="GO:0003700">
    <property type="term" value="F:DNA-binding transcription factor activity"/>
    <property type="evidence" value="ECO:0007669"/>
    <property type="project" value="TreeGrafter"/>
</dbReference>
<dbReference type="InterPro" id="IPR036271">
    <property type="entry name" value="Tet_transcr_reg_TetR-rel_C_sf"/>
</dbReference>
<dbReference type="PROSITE" id="PS01081">
    <property type="entry name" value="HTH_TETR_1"/>
    <property type="match status" value="1"/>
</dbReference>
<dbReference type="InterPro" id="IPR023772">
    <property type="entry name" value="DNA-bd_HTH_TetR-type_CS"/>
</dbReference>
<dbReference type="Pfam" id="PF00440">
    <property type="entry name" value="TetR_N"/>
    <property type="match status" value="1"/>
</dbReference>
<dbReference type="InterPro" id="IPR009057">
    <property type="entry name" value="Homeodomain-like_sf"/>
</dbReference>
<dbReference type="GO" id="GO:0000976">
    <property type="term" value="F:transcription cis-regulatory region binding"/>
    <property type="evidence" value="ECO:0007669"/>
    <property type="project" value="TreeGrafter"/>
</dbReference>
<dbReference type="InterPro" id="IPR050109">
    <property type="entry name" value="HTH-type_TetR-like_transc_reg"/>
</dbReference>
<dbReference type="PRINTS" id="PR00455">
    <property type="entry name" value="HTHTETR"/>
</dbReference>
<feature type="DNA-binding region" description="H-T-H motif" evidence="4">
    <location>
        <begin position="41"/>
        <end position="60"/>
    </location>
</feature>
<evidence type="ECO:0000313" key="7">
    <source>
        <dbReference type="Proteomes" id="UP000574690"/>
    </source>
</evidence>
<organism evidence="6 7">
    <name type="scientific">Glycomyces artemisiae</name>
    <dbReference type="NCBI Taxonomy" id="1076443"/>
    <lineage>
        <taxon>Bacteria</taxon>
        <taxon>Bacillati</taxon>
        <taxon>Actinomycetota</taxon>
        <taxon>Actinomycetes</taxon>
        <taxon>Glycomycetales</taxon>
        <taxon>Glycomycetaceae</taxon>
        <taxon>Glycomyces</taxon>
    </lineage>
</organism>
<feature type="domain" description="HTH tetR-type" evidence="5">
    <location>
        <begin position="18"/>
        <end position="78"/>
    </location>
</feature>
<keyword evidence="1" id="KW-0805">Transcription regulation</keyword>
<dbReference type="SUPFAM" id="SSF46689">
    <property type="entry name" value="Homeodomain-like"/>
    <property type="match status" value="1"/>
</dbReference>
<dbReference type="SUPFAM" id="SSF48498">
    <property type="entry name" value="Tetracyclin repressor-like, C-terminal domain"/>
    <property type="match status" value="1"/>
</dbReference>
<dbReference type="Gene3D" id="1.10.357.10">
    <property type="entry name" value="Tetracycline Repressor, domain 2"/>
    <property type="match status" value="1"/>
</dbReference>
<dbReference type="Proteomes" id="UP000574690">
    <property type="component" value="Unassembled WGS sequence"/>
</dbReference>
<dbReference type="FunFam" id="1.10.10.60:FF:000141">
    <property type="entry name" value="TetR family transcriptional regulator"/>
    <property type="match status" value="1"/>
</dbReference>
<gene>
    <name evidence="6" type="ORF">HOQ43_16475</name>
</gene>
<evidence type="ECO:0000313" key="6">
    <source>
        <dbReference type="EMBL" id="NUQ90045.1"/>
    </source>
</evidence>
<evidence type="ECO:0000256" key="1">
    <source>
        <dbReference type="ARBA" id="ARBA00023015"/>
    </source>
</evidence>
<sequence>MTTLRATDQTPGRRRQSEAKRAAVLDAAEALFVAEGYEATSVDAIAARAGVSKRTVYDHFGDKRHLFDIVLGRTSDAMAAAIRAAIDDELPTGRDVREALLAFALRIATETFPMSTYTAFRRLSAQAPPALPSSEAWREQREAMLEERFAQFAADGELRLTDPHRAVQHFIALTLRMALDEIDQDPAGTAEVSAIITDGVDAFLRAYR</sequence>
<evidence type="ECO:0000256" key="2">
    <source>
        <dbReference type="ARBA" id="ARBA00023125"/>
    </source>
</evidence>
<dbReference type="AlphaFoldDB" id="A0A850CDI0"/>
<dbReference type="InterPro" id="IPR039536">
    <property type="entry name" value="TetR_C_Proteobacteria"/>
</dbReference>
<dbReference type="InterPro" id="IPR001647">
    <property type="entry name" value="HTH_TetR"/>
</dbReference>
<proteinExistence type="predicted"/>